<proteinExistence type="predicted"/>
<dbReference type="AlphaFoldDB" id="A0A8J3EEI0"/>
<dbReference type="EMBL" id="BMKS01000009">
    <property type="protein sequence ID" value="GGG40796.1"/>
    <property type="molecule type" value="Genomic_DNA"/>
</dbReference>
<gene>
    <name evidence="1" type="ORF">GCM10010964_30520</name>
</gene>
<comment type="caution">
    <text evidence="1">The sequence shown here is derived from an EMBL/GenBank/DDBJ whole genome shotgun (WGS) entry which is preliminary data.</text>
</comment>
<organism evidence="1 2">
    <name type="scientific">Caldovatus sediminis</name>
    <dbReference type="NCBI Taxonomy" id="2041189"/>
    <lineage>
        <taxon>Bacteria</taxon>
        <taxon>Pseudomonadati</taxon>
        <taxon>Pseudomonadota</taxon>
        <taxon>Alphaproteobacteria</taxon>
        <taxon>Acetobacterales</taxon>
        <taxon>Roseomonadaceae</taxon>
        <taxon>Caldovatus</taxon>
    </lineage>
</organism>
<evidence type="ECO:0000313" key="1">
    <source>
        <dbReference type="EMBL" id="GGG40796.1"/>
    </source>
</evidence>
<reference evidence="1 2" key="1">
    <citation type="journal article" date="2014" name="Int. J. Syst. Evol. Microbiol.">
        <title>Complete genome sequence of Corynebacterium casei LMG S-19264T (=DSM 44701T), isolated from a smear-ripened cheese.</title>
        <authorList>
            <consortium name="US DOE Joint Genome Institute (JGI-PGF)"/>
            <person name="Walter F."/>
            <person name="Albersmeier A."/>
            <person name="Kalinowski J."/>
            <person name="Ruckert C."/>
        </authorList>
    </citation>
    <scope>NUCLEOTIDE SEQUENCE [LARGE SCALE GENOMIC DNA]</scope>
    <source>
        <strain evidence="1 2">CGMCC 1.16330</strain>
    </source>
</reference>
<evidence type="ECO:0000313" key="2">
    <source>
        <dbReference type="Proteomes" id="UP000597507"/>
    </source>
</evidence>
<keyword evidence="2" id="KW-1185">Reference proteome</keyword>
<protein>
    <submittedName>
        <fullName evidence="1">Uncharacterized protein</fullName>
    </submittedName>
</protein>
<name>A0A8J3EEI0_9PROT</name>
<accession>A0A8J3EEI0</accession>
<sequence length="75" mass="7812">MGGEMADAFLAPAVRPPLPVSYSTSRTSRGFGTAVRTMSQSLCRAGLGPPATTTESATMTEQLRLTPTELLLPAS</sequence>
<dbReference type="Proteomes" id="UP000597507">
    <property type="component" value="Unassembled WGS sequence"/>
</dbReference>